<evidence type="ECO:0000313" key="2">
    <source>
        <dbReference type="EMBL" id="MBW88555.1"/>
    </source>
</evidence>
<protein>
    <submittedName>
        <fullName evidence="2">Nucleic acid binding protein</fullName>
    </submittedName>
</protein>
<keyword evidence="1" id="KW-0812">Transmembrane</keyword>
<evidence type="ECO:0000256" key="1">
    <source>
        <dbReference type="SAM" id="Phobius"/>
    </source>
</evidence>
<organism evidence="2">
    <name type="scientific">Rhizophora mucronata</name>
    <name type="common">Asiatic mangrove</name>
    <dbReference type="NCBI Taxonomy" id="61149"/>
    <lineage>
        <taxon>Eukaryota</taxon>
        <taxon>Viridiplantae</taxon>
        <taxon>Streptophyta</taxon>
        <taxon>Embryophyta</taxon>
        <taxon>Tracheophyta</taxon>
        <taxon>Spermatophyta</taxon>
        <taxon>Magnoliopsida</taxon>
        <taxon>eudicotyledons</taxon>
        <taxon>Gunneridae</taxon>
        <taxon>Pentapetalae</taxon>
        <taxon>rosids</taxon>
        <taxon>fabids</taxon>
        <taxon>Malpighiales</taxon>
        <taxon>Rhizophoraceae</taxon>
        <taxon>Rhizophora</taxon>
    </lineage>
</organism>
<name>A0A2P2J520_RHIMU</name>
<sequence length="73" mass="8029">MGTPEQIAKAEQLINEVLAEADAGGSGNVSRRFTGQGGSEHFVMRIPNNKVSVLLFFCWVYFDFPLVCFAICT</sequence>
<proteinExistence type="predicted"/>
<feature type="transmembrane region" description="Helical" evidence="1">
    <location>
        <begin position="51"/>
        <end position="72"/>
    </location>
</feature>
<dbReference type="EMBL" id="GGEC01008072">
    <property type="protein sequence ID" value="MBW88555.1"/>
    <property type="molecule type" value="Transcribed_RNA"/>
</dbReference>
<dbReference type="AlphaFoldDB" id="A0A2P2J520"/>
<keyword evidence="1" id="KW-1133">Transmembrane helix</keyword>
<accession>A0A2P2J520</accession>
<reference evidence="2" key="1">
    <citation type="submission" date="2018-02" db="EMBL/GenBank/DDBJ databases">
        <title>Rhizophora mucronata_Transcriptome.</title>
        <authorList>
            <person name="Meera S.P."/>
            <person name="Sreeshan A."/>
            <person name="Augustine A."/>
        </authorList>
    </citation>
    <scope>NUCLEOTIDE SEQUENCE</scope>
    <source>
        <tissue evidence="2">Leaf</tissue>
    </source>
</reference>
<keyword evidence="1" id="KW-0472">Membrane</keyword>